<keyword evidence="9" id="KW-1185">Reference proteome</keyword>
<gene>
    <name evidence="6" type="ORF">CLPA_c06630</name>
    <name evidence="7" type="ORF">CP6013_02487</name>
</gene>
<dbReference type="PATRIC" id="fig|1262449.3.peg.2911"/>
<reference evidence="7 8" key="3">
    <citation type="journal article" name="Genome Announc.">
        <title>Improved Draft Genome Sequence of Clostridium pasteurianum Strain ATCC 6013 (DSM 525) Using a Hybrid Next-Generation Sequencing Approach.</title>
        <authorList>
            <person name="Pyne M.E."/>
            <person name="Utturkar S."/>
            <person name="Brown S.D."/>
            <person name="Moo-Young M."/>
            <person name="Chung D.A."/>
            <person name="Chou C.P."/>
        </authorList>
    </citation>
    <scope>NUCLEOTIDE SEQUENCE [LARGE SCALE GENOMIC DNA]</scope>
    <source>
        <strain evidence="7 8">ATCC 6013</strain>
    </source>
</reference>
<keyword evidence="5" id="KW-1133">Transmembrane helix</keyword>
<reference evidence="7" key="2">
    <citation type="submission" date="2015-10" db="EMBL/GenBank/DDBJ databases">
        <title>Improved Draft Genome Sequence of Clostridium pasteurianum Strain ATCC 6013 (DSM 525) Using a Hybrid Next-Generation Sequencing Approach.</title>
        <authorList>
            <person name="Pyne M.E."/>
            <person name="Utturkar S.M."/>
            <person name="Brown S.D."/>
            <person name="Moo-Young M."/>
            <person name="Chung D.A."/>
            <person name="Chou P.C."/>
        </authorList>
    </citation>
    <scope>NUCLEOTIDE SEQUENCE</scope>
    <source>
        <strain evidence="7">ATCC 6013</strain>
    </source>
</reference>
<evidence type="ECO:0000256" key="1">
    <source>
        <dbReference type="ARBA" id="ARBA00022801"/>
    </source>
</evidence>
<dbReference type="PANTHER" id="PTHR12631">
    <property type="entry name" value="ALPHA-L-IDURONIDASE"/>
    <property type="match status" value="1"/>
</dbReference>
<accession>A0A0H3J4C5</accession>
<dbReference type="InterPro" id="IPR018087">
    <property type="entry name" value="Glyco_hydro_5_CS"/>
</dbReference>
<evidence type="ECO:0000256" key="2">
    <source>
        <dbReference type="ARBA" id="ARBA00023277"/>
    </source>
</evidence>
<keyword evidence="3" id="KW-0326">Glycosidase</keyword>
<keyword evidence="4" id="KW-0624">Polysaccharide degradation</keyword>
<sequence>MYKKVIWILVITFIIIVSFIIFKFIIYNKTNSNNLTEKSQFSIGVNIHFVKPNIEEVSKLHKAGFKIVRMDLSWASIERVKGIYNFTDYDTLVRNMNESNIKILFILNYSNPLYDNGISPHTDEGRKAFANFAKNAAEHYKDKGIVWEIWNEPNIGFWKPKPNAADYSRLAIDTINAIRSKDKNAFIIAPALAGVDYNFLNQLGRNQIFKYIDAVSIHPYRQKNPETVIEDYKKLRQLIQKYPHNENIEIFSGEWGYSTSWKNMNDMKQAQYCIREYLTNIMCGVNVSIWYDWKDDGTNKSNQEHNFGTVYNDLTPKPTYYAIQTMNTALNGYRYVKRIDTQSKDDYVLMFQKGDKVVYAVWTTGKSHDINIDLKNNKVQVIELMGKNYNDKGAKKKYKINLDENVKYILN</sequence>
<dbReference type="AlphaFoldDB" id="A0A0H3J4C5"/>
<dbReference type="Proteomes" id="UP000028042">
    <property type="component" value="Unassembled WGS sequence"/>
</dbReference>
<evidence type="ECO:0000313" key="8">
    <source>
        <dbReference type="Proteomes" id="UP000028042"/>
    </source>
</evidence>
<dbReference type="KEGG" id="cpae:CPAST_c06630"/>
<dbReference type="EMBL" id="CP009268">
    <property type="protein sequence ID" value="AJA50751.1"/>
    <property type="molecule type" value="Genomic_DNA"/>
</dbReference>
<dbReference type="GO" id="GO:0000272">
    <property type="term" value="P:polysaccharide catabolic process"/>
    <property type="evidence" value="ECO:0007669"/>
    <property type="project" value="UniProtKB-KW"/>
</dbReference>
<feature type="transmembrane region" description="Helical" evidence="5">
    <location>
        <begin position="6"/>
        <end position="26"/>
    </location>
</feature>
<dbReference type="InterPro" id="IPR051923">
    <property type="entry name" value="Glycosyl_Hydrolase_39"/>
</dbReference>
<evidence type="ECO:0000256" key="4">
    <source>
        <dbReference type="ARBA" id="ARBA00023326"/>
    </source>
</evidence>
<dbReference type="Proteomes" id="UP000030905">
    <property type="component" value="Chromosome"/>
</dbReference>
<dbReference type="PANTHER" id="PTHR12631:SF10">
    <property type="entry name" value="BETA-XYLOSIDASE-LIKE PROTEIN-RELATED"/>
    <property type="match status" value="1"/>
</dbReference>
<dbReference type="PROSITE" id="PS00659">
    <property type="entry name" value="GLYCOSYL_HYDROL_F5"/>
    <property type="match status" value="1"/>
</dbReference>
<dbReference type="eggNOG" id="COG3664">
    <property type="taxonomic scope" value="Bacteria"/>
</dbReference>
<protein>
    <submittedName>
        <fullName evidence="6">Uncharacterized protein</fullName>
    </submittedName>
</protein>
<keyword evidence="1" id="KW-0378">Hydrolase</keyword>
<dbReference type="InterPro" id="IPR017853">
    <property type="entry name" value="GH"/>
</dbReference>
<keyword evidence="5" id="KW-0472">Membrane</keyword>
<name>A0A0H3J4C5_CLOPA</name>
<dbReference type="Gene3D" id="3.20.20.80">
    <property type="entry name" value="Glycosidases"/>
    <property type="match status" value="1"/>
</dbReference>
<evidence type="ECO:0000256" key="5">
    <source>
        <dbReference type="SAM" id="Phobius"/>
    </source>
</evidence>
<reference evidence="6 9" key="1">
    <citation type="journal article" date="2015" name="Genome Announc.">
        <title>Complete Genome Sequence of the Nitrogen-Fixing and Solvent-Producing Clostridium pasteurianum DSM 525.</title>
        <authorList>
            <person name="Poehlein A."/>
            <person name="Grosse-Honebrink A."/>
            <person name="Zhang Y."/>
            <person name="Minton N.P."/>
            <person name="Daniel R."/>
        </authorList>
    </citation>
    <scope>NUCLEOTIDE SEQUENCE [LARGE SCALE GENOMIC DNA]</scope>
    <source>
        <strain evidence="6">DSM 525</strain>
        <strain evidence="9">DSM 525 / ATCC 6013</strain>
    </source>
</reference>
<organism evidence="6 9">
    <name type="scientific">Clostridium pasteurianum DSM 525 = ATCC 6013</name>
    <dbReference type="NCBI Taxonomy" id="1262449"/>
    <lineage>
        <taxon>Bacteria</taxon>
        <taxon>Bacillati</taxon>
        <taxon>Bacillota</taxon>
        <taxon>Clostridia</taxon>
        <taxon>Eubacteriales</taxon>
        <taxon>Clostridiaceae</taxon>
        <taxon>Clostridium</taxon>
    </lineage>
</organism>
<evidence type="ECO:0000313" key="6">
    <source>
        <dbReference type="EMBL" id="AJA50751.1"/>
    </source>
</evidence>
<dbReference type="EMBL" id="JPGY02000001">
    <property type="protein sequence ID" value="KRU13239.1"/>
    <property type="molecule type" value="Genomic_DNA"/>
</dbReference>
<dbReference type="RefSeq" id="WP_004455524.1">
    <property type="nucleotide sequence ID" value="NZ_ANZB01000010.1"/>
</dbReference>
<evidence type="ECO:0000313" key="9">
    <source>
        <dbReference type="Proteomes" id="UP000030905"/>
    </source>
</evidence>
<keyword evidence="2" id="KW-0119">Carbohydrate metabolism</keyword>
<evidence type="ECO:0000256" key="3">
    <source>
        <dbReference type="ARBA" id="ARBA00023295"/>
    </source>
</evidence>
<dbReference type="SUPFAM" id="SSF51445">
    <property type="entry name" value="(Trans)glycosidases"/>
    <property type="match status" value="1"/>
</dbReference>
<evidence type="ECO:0000313" key="7">
    <source>
        <dbReference type="EMBL" id="KRU13239.1"/>
    </source>
</evidence>
<dbReference type="KEGG" id="cpat:CLPA_c06630"/>
<keyword evidence="5" id="KW-0812">Transmembrane</keyword>
<dbReference type="GO" id="GO:0004553">
    <property type="term" value="F:hydrolase activity, hydrolyzing O-glycosyl compounds"/>
    <property type="evidence" value="ECO:0007669"/>
    <property type="project" value="InterPro"/>
</dbReference>
<dbReference type="GeneID" id="93072881"/>
<proteinExistence type="predicted"/>